<keyword evidence="3" id="KW-1185">Reference proteome</keyword>
<evidence type="ECO:0000313" key="3">
    <source>
        <dbReference type="Proteomes" id="UP000002630"/>
    </source>
</evidence>
<feature type="region of interest" description="Disordered" evidence="1">
    <location>
        <begin position="1"/>
        <end position="27"/>
    </location>
</feature>
<gene>
    <name evidence="2" type="ORF">Esi_0022_0119</name>
</gene>
<feature type="region of interest" description="Disordered" evidence="1">
    <location>
        <begin position="281"/>
        <end position="318"/>
    </location>
</feature>
<dbReference type="Proteomes" id="UP000002630">
    <property type="component" value="Unassembled WGS sequence"/>
</dbReference>
<feature type="compositionally biased region" description="Basic residues" evidence="1">
    <location>
        <begin position="142"/>
        <end position="157"/>
    </location>
</feature>
<sequence length="403" mass="39241">MEEPSNSSDAKGKVAEEGATGGASKAAAKPPRCKKVYHAYCMGFNVGDEELSSCPRHACVECGEAAGYFCRFCPVSLCDKHFRTDPSGMIAETYESLKHRVRRPFPRTRGGGFGPRSRTQAGGTGTLAGASSSGGGAGSRGGRGKRGRTGRGRRGRGGGRWSVGEVGGEATIAQRRPKRGQTATVAAPAPAPAPTVVSVSGGGGGGDRRSCGVGLPGGGAGFGEHDFVCTGCKMAAKRAVRQYGLLGSLETGGVVLPYGESEGSGDESESDILPVTALPPRDTAAAANGTGDGSGDAGGGQEDLVSAPGGAGLAGEPEGGHNIGGGAVGGGAVVAGAAAAVSNAAVAAAVAANNAAAAVAAEKYFSMFSRRDPPATPEVTANGGDAGGGSAGGGGGDGDVEMG</sequence>
<feature type="compositionally biased region" description="Gly residues" evidence="1">
    <location>
        <begin position="290"/>
        <end position="301"/>
    </location>
</feature>
<feature type="compositionally biased region" description="Gly residues" evidence="1">
    <location>
        <begin position="158"/>
        <end position="167"/>
    </location>
</feature>
<name>D8LIH8_ECTSI</name>
<feature type="compositionally biased region" description="Gly residues" evidence="1">
    <location>
        <begin position="384"/>
        <end position="397"/>
    </location>
</feature>
<feature type="compositionally biased region" description="Gly residues" evidence="1">
    <location>
        <begin position="122"/>
        <end position="141"/>
    </location>
</feature>
<dbReference type="InParanoid" id="D8LIH8"/>
<feature type="region of interest" description="Disordered" evidence="1">
    <location>
        <begin position="370"/>
        <end position="403"/>
    </location>
</feature>
<feature type="compositionally biased region" description="Low complexity" evidence="1">
    <location>
        <begin position="182"/>
        <end position="199"/>
    </location>
</feature>
<dbReference type="OrthoDB" id="422362at2759"/>
<feature type="region of interest" description="Disordered" evidence="1">
    <location>
        <begin position="104"/>
        <end position="205"/>
    </location>
</feature>
<organism evidence="2 3">
    <name type="scientific">Ectocarpus siliculosus</name>
    <name type="common">Brown alga</name>
    <name type="synonym">Conferva siliculosa</name>
    <dbReference type="NCBI Taxonomy" id="2880"/>
    <lineage>
        <taxon>Eukaryota</taxon>
        <taxon>Sar</taxon>
        <taxon>Stramenopiles</taxon>
        <taxon>Ochrophyta</taxon>
        <taxon>PX clade</taxon>
        <taxon>Phaeophyceae</taxon>
        <taxon>Ectocarpales</taxon>
        <taxon>Ectocarpaceae</taxon>
        <taxon>Ectocarpus</taxon>
    </lineage>
</organism>
<dbReference type="EMBL" id="FN649760">
    <property type="protein sequence ID" value="CBN80017.1"/>
    <property type="molecule type" value="Genomic_DNA"/>
</dbReference>
<evidence type="ECO:0000313" key="2">
    <source>
        <dbReference type="EMBL" id="CBN80017.1"/>
    </source>
</evidence>
<accession>D8LIH8</accession>
<dbReference type="Gene3D" id="3.30.40.10">
    <property type="entry name" value="Zinc/RING finger domain, C3HC4 (zinc finger)"/>
    <property type="match status" value="1"/>
</dbReference>
<proteinExistence type="predicted"/>
<evidence type="ECO:0000256" key="1">
    <source>
        <dbReference type="SAM" id="MobiDB-lite"/>
    </source>
</evidence>
<dbReference type="STRING" id="2880.D8LIH8"/>
<dbReference type="InterPro" id="IPR013083">
    <property type="entry name" value="Znf_RING/FYVE/PHD"/>
</dbReference>
<reference evidence="2 3" key="1">
    <citation type="journal article" date="2010" name="Nature">
        <title>The Ectocarpus genome and the independent evolution of multicellularity in brown algae.</title>
        <authorList>
            <person name="Cock J.M."/>
            <person name="Sterck L."/>
            <person name="Rouze P."/>
            <person name="Scornet D."/>
            <person name="Allen A.E."/>
            <person name="Amoutzias G."/>
            <person name="Anthouard V."/>
            <person name="Artiguenave F."/>
            <person name="Aury J.M."/>
            <person name="Badger J.H."/>
            <person name="Beszteri B."/>
            <person name="Billiau K."/>
            <person name="Bonnet E."/>
            <person name="Bothwell J.H."/>
            <person name="Bowler C."/>
            <person name="Boyen C."/>
            <person name="Brownlee C."/>
            <person name="Carrano C.J."/>
            <person name="Charrier B."/>
            <person name="Cho G.Y."/>
            <person name="Coelho S.M."/>
            <person name="Collen J."/>
            <person name="Corre E."/>
            <person name="Da Silva C."/>
            <person name="Delage L."/>
            <person name="Delaroque N."/>
            <person name="Dittami S.M."/>
            <person name="Doulbeau S."/>
            <person name="Elias M."/>
            <person name="Farnham G."/>
            <person name="Gachon C.M."/>
            <person name="Gschloessl B."/>
            <person name="Heesch S."/>
            <person name="Jabbari K."/>
            <person name="Jubin C."/>
            <person name="Kawai H."/>
            <person name="Kimura K."/>
            <person name="Kloareg B."/>
            <person name="Kupper F.C."/>
            <person name="Lang D."/>
            <person name="Le Bail A."/>
            <person name="Leblanc C."/>
            <person name="Lerouge P."/>
            <person name="Lohr M."/>
            <person name="Lopez P.J."/>
            <person name="Martens C."/>
            <person name="Maumus F."/>
            <person name="Michel G."/>
            <person name="Miranda-Saavedra D."/>
            <person name="Morales J."/>
            <person name="Moreau H."/>
            <person name="Motomura T."/>
            <person name="Nagasato C."/>
            <person name="Napoli C.A."/>
            <person name="Nelson D.R."/>
            <person name="Nyvall-Collen P."/>
            <person name="Peters A.F."/>
            <person name="Pommier C."/>
            <person name="Potin P."/>
            <person name="Poulain J."/>
            <person name="Quesneville H."/>
            <person name="Read B."/>
            <person name="Rensing S.A."/>
            <person name="Ritter A."/>
            <person name="Rousvoal S."/>
            <person name="Samanta M."/>
            <person name="Samson G."/>
            <person name="Schroeder D.C."/>
            <person name="Segurens B."/>
            <person name="Strittmatter M."/>
            <person name="Tonon T."/>
            <person name="Tregear J.W."/>
            <person name="Valentin K."/>
            <person name="von Dassow P."/>
            <person name="Yamagishi T."/>
            <person name="Van de Peer Y."/>
            <person name="Wincker P."/>
        </authorList>
    </citation>
    <scope>NUCLEOTIDE SEQUENCE [LARGE SCALE GENOMIC DNA]</scope>
    <source>
        <strain evidence="3">Ec32 / CCAP1310/4</strain>
    </source>
</reference>
<dbReference type="AlphaFoldDB" id="D8LIH8"/>
<protein>
    <submittedName>
        <fullName evidence="2">Uncharacterized protein</fullName>
    </submittedName>
</protein>